<dbReference type="EMBL" id="CAJOBA010016487">
    <property type="protein sequence ID" value="CAF3891855.1"/>
    <property type="molecule type" value="Genomic_DNA"/>
</dbReference>
<protein>
    <submittedName>
        <fullName evidence="1">Uncharacterized protein</fullName>
    </submittedName>
</protein>
<organism evidence="1 2">
    <name type="scientific">Didymodactylos carnosus</name>
    <dbReference type="NCBI Taxonomy" id="1234261"/>
    <lineage>
        <taxon>Eukaryota</taxon>
        <taxon>Metazoa</taxon>
        <taxon>Spiralia</taxon>
        <taxon>Gnathifera</taxon>
        <taxon>Rotifera</taxon>
        <taxon>Eurotatoria</taxon>
        <taxon>Bdelloidea</taxon>
        <taxon>Philodinida</taxon>
        <taxon>Philodinidae</taxon>
        <taxon>Didymodactylos</taxon>
    </lineage>
</organism>
<dbReference type="Proteomes" id="UP000682733">
    <property type="component" value="Unassembled WGS sequence"/>
</dbReference>
<dbReference type="AlphaFoldDB" id="A0A8S2LAX1"/>
<comment type="caution">
    <text evidence="1">The sequence shown here is derived from an EMBL/GenBank/DDBJ whole genome shotgun (WGS) entry which is preliminary data.</text>
</comment>
<feature type="non-terminal residue" evidence="1">
    <location>
        <position position="81"/>
    </location>
</feature>
<accession>A0A8S2LAX1</accession>
<feature type="non-terminal residue" evidence="1">
    <location>
        <position position="1"/>
    </location>
</feature>
<name>A0A8S2LAX1_9BILA</name>
<evidence type="ECO:0000313" key="2">
    <source>
        <dbReference type="Proteomes" id="UP000682733"/>
    </source>
</evidence>
<sequence>KHLQALGFQSAFIDAESTDINDINVRNLYKKTAALAFMPPNQIPNLWVQIMDDFQYIQNIEPFFDYFTTTWVDDNAMFDYS</sequence>
<evidence type="ECO:0000313" key="1">
    <source>
        <dbReference type="EMBL" id="CAF3891855.1"/>
    </source>
</evidence>
<proteinExistence type="predicted"/>
<gene>
    <name evidence="1" type="ORF">TMI583_LOCUS20370</name>
</gene>
<reference evidence="1" key="1">
    <citation type="submission" date="2021-02" db="EMBL/GenBank/DDBJ databases">
        <authorList>
            <person name="Nowell W R."/>
        </authorList>
    </citation>
    <scope>NUCLEOTIDE SEQUENCE</scope>
</reference>